<dbReference type="CDD" id="cd06558">
    <property type="entry name" value="crotonase-like"/>
    <property type="match status" value="1"/>
</dbReference>
<dbReference type="EMBL" id="JAFLNF010000005">
    <property type="protein sequence ID" value="MBO0345980.1"/>
    <property type="molecule type" value="Genomic_DNA"/>
</dbReference>
<evidence type="ECO:0000256" key="2">
    <source>
        <dbReference type="ARBA" id="ARBA00011915"/>
    </source>
</evidence>
<protein>
    <recommendedName>
        <fullName evidence="2">3-hydroxyisobutyryl-CoA hydrolase</fullName>
        <ecNumber evidence="2">3.1.2.4</ecNumber>
    </recommendedName>
</protein>
<dbReference type="InterPro" id="IPR029045">
    <property type="entry name" value="ClpP/crotonase-like_dom_sf"/>
</dbReference>
<accession>A0A939J5M6</accession>
<dbReference type="PANTHER" id="PTHR43176">
    <property type="entry name" value="3-HYDROXYISOBUTYRYL-COA HYDROLASE-RELATED"/>
    <property type="match status" value="1"/>
</dbReference>
<evidence type="ECO:0000259" key="4">
    <source>
        <dbReference type="Pfam" id="PF16113"/>
    </source>
</evidence>
<dbReference type="Pfam" id="PF16113">
    <property type="entry name" value="ECH_2"/>
    <property type="match status" value="1"/>
</dbReference>
<evidence type="ECO:0000256" key="3">
    <source>
        <dbReference type="ARBA" id="ARBA00022801"/>
    </source>
</evidence>
<dbReference type="Proteomes" id="UP000664779">
    <property type="component" value="Unassembled WGS sequence"/>
</dbReference>
<comment type="catalytic activity">
    <reaction evidence="1">
        <text>3-hydroxy-2-methylpropanoyl-CoA + H2O = 3-hydroxy-2-methylpropanoate + CoA + H(+)</text>
        <dbReference type="Rhea" id="RHEA:20888"/>
        <dbReference type="ChEBI" id="CHEBI:11805"/>
        <dbReference type="ChEBI" id="CHEBI:15377"/>
        <dbReference type="ChEBI" id="CHEBI:15378"/>
        <dbReference type="ChEBI" id="CHEBI:57287"/>
        <dbReference type="ChEBI" id="CHEBI:57340"/>
        <dbReference type="EC" id="3.1.2.4"/>
    </reaction>
</comment>
<dbReference type="Gene3D" id="3.90.226.10">
    <property type="entry name" value="2-enoyl-CoA Hydratase, Chain A, domain 1"/>
    <property type="match status" value="1"/>
</dbReference>
<dbReference type="AlphaFoldDB" id="A0A939J5M6"/>
<dbReference type="NCBIfam" id="NF004127">
    <property type="entry name" value="PRK05617.1"/>
    <property type="match status" value="1"/>
</dbReference>
<evidence type="ECO:0000313" key="6">
    <source>
        <dbReference type="Proteomes" id="UP000664779"/>
    </source>
</evidence>
<feature type="domain" description="Enoyl-CoA hydratase/isomerase" evidence="4">
    <location>
        <begin position="16"/>
        <end position="341"/>
    </location>
</feature>
<organism evidence="5 6">
    <name type="scientific">Roseibium limicola</name>
    <dbReference type="NCBI Taxonomy" id="2816037"/>
    <lineage>
        <taxon>Bacteria</taxon>
        <taxon>Pseudomonadati</taxon>
        <taxon>Pseudomonadota</taxon>
        <taxon>Alphaproteobacteria</taxon>
        <taxon>Hyphomicrobiales</taxon>
        <taxon>Stappiaceae</taxon>
        <taxon>Roseibium</taxon>
    </lineage>
</organism>
<dbReference type="InterPro" id="IPR045004">
    <property type="entry name" value="ECH_dom"/>
</dbReference>
<dbReference type="RefSeq" id="WP_206941758.1">
    <property type="nucleotide sequence ID" value="NZ_JAFLNF010000005.1"/>
</dbReference>
<dbReference type="FunFam" id="3.90.226.10:FF:000026">
    <property type="entry name" value="3-hydroxyisobutyryl-CoA hydrolase, mitochondrial"/>
    <property type="match status" value="1"/>
</dbReference>
<name>A0A939J5M6_9HYPH</name>
<sequence length="353" mass="38604">MTSTDDILYEKRGGLGLAVLNRPKALNALNHHMVLSFSAQLDLWEKDPEIRVVCLMGSGGKAFCAGGDIRAIYDARQNGDPIPTEFFRDEYRLNDQIARYSKPYVALIDGIVMGGGAGLSMHGAYRVGAERTLFSMPETGIGFFPDVGATAFLNRLPGELGLYCALSSARLMQVDAYGAGLLTHAVKREAFDDILTALETTQDVAETLAAFHHEPLASGLLARQSLVDKAFSAKSMEKILKDLEKTAGKTGREATVAKIMAETLIEKSPTSLHVTLEQMRRGRGQDLRNCLVMEFRILNRILQADDFYEGVRAVLVDKDHSPKWSPPVLEEVDSAVVASYFEVPDGGDLTFDG</sequence>
<keyword evidence="6" id="KW-1185">Reference proteome</keyword>
<gene>
    <name evidence="5" type="ORF">J0X15_12170</name>
</gene>
<evidence type="ECO:0000256" key="1">
    <source>
        <dbReference type="ARBA" id="ARBA00001709"/>
    </source>
</evidence>
<comment type="caution">
    <text evidence="5">The sequence shown here is derived from an EMBL/GenBank/DDBJ whole genome shotgun (WGS) entry which is preliminary data.</text>
</comment>
<dbReference type="GO" id="GO:0006574">
    <property type="term" value="P:L-valine catabolic process"/>
    <property type="evidence" value="ECO:0007669"/>
    <property type="project" value="TreeGrafter"/>
</dbReference>
<keyword evidence="3" id="KW-0378">Hydrolase</keyword>
<dbReference type="SUPFAM" id="SSF52096">
    <property type="entry name" value="ClpP/crotonase"/>
    <property type="match status" value="1"/>
</dbReference>
<dbReference type="EC" id="3.1.2.4" evidence="2"/>
<dbReference type="PANTHER" id="PTHR43176:SF3">
    <property type="entry name" value="3-HYDROXYISOBUTYRYL-COA HYDROLASE, MITOCHONDRIAL"/>
    <property type="match status" value="1"/>
</dbReference>
<proteinExistence type="predicted"/>
<dbReference type="GO" id="GO:0003860">
    <property type="term" value="F:3-hydroxyisobutyryl-CoA hydrolase activity"/>
    <property type="evidence" value="ECO:0007669"/>
    <property type="project" value="UniProtKB-EC"/>
</dbReference>
<evidence type="ECO:0000313" key="5">
    <source>
        <dbReference type="EMBL" id="MBO0345980.1"/>
    </source>
</evidence>
<dbReference type="InterPro" id="IPR032259">
    <property type="entry name" value="HIBYL-CoA-H"/>
</dbReference>
<reference evidence="5" key="1">
    <citation type="submission" date="2021-03" db="EMBL/GenBank/DDBJ databases">
        <title>Roseibium sp. CAU 1637 isolated from Incheon.</title>
        <authorList>
            <person name="Kim W."/>
        </authorList>
    </citation>
    <scope>NUCLEOTIDE SEQUENCE</scope>
    <source>
        <strain evidence="5">CAU 1637</strain>
    </source>
</reference>